<dbReference type="SMART" id="SM00822">
    <property type="entry name" value="PKS_KR"/>
    <property type="match status" value="1"/>
</dbReference>
<sequence length="330" mass="34436">MPDRTDLHGRVVVVTGASSGIGRAAAQIFGGEGCRVVLAARRGGVLEQVAAECRGLGAEAVAIPTDVTDPEAVRSLADGALGAFGRIDVWINNAGTGAFGPFTETPLEIHRKTIEVDLLGALYGAHAALTQFRRQGEGTLINNVSLGGWAPTPYAAAYTAAKFGLRGLSASLRQEMHPFPRIHVCAVFPAMIDTPGLEHGANFSGRRTDPGPHLYAPEDVAEVFLRLARTPRDETAVGWPARAAQLSYTLGRGMTERVMGSAIRFALGRARPAPRSEGAVLRPVPAGTAASGGWRARKGVPSARTLDWAALGGLAAVSAVAALLVARNRA</sequence>
<dbReference type="PRINTS" id="PR00081">
    <property type="entry name" value="GDHRDH"/>
</dbReference>
<keyword evidence="8" id="KW-1185">Reference proteome</keyword>
<comment type="caution">
    <text evidence="7">The sequence shown here is derived from an EMBL/GenBank/DDBJ whole genome shotgun (WGS) entry which is preliminary data.</text>
</comment>
<comment type="similarity">
    <text evidence="1 3">Belongs to the short-chain dehydrogenases/reductases (SDR) family.</text>
</comment>
<organism evidence="7 8">
    <name type="scientific">Sabulicella glaciei</name>
    <dbReference type="NCBI Taxonomy" id="2984948"/>
    <lineage>
        <taxon>Bacteria</taxon>
        <taxon>Pseudomonadati</taxon>
        <taxon>Pseudomonadota</taxon>
        <taxon>Alphaproteobacteria</taxon>
        <taxon>Acetobacterales</taxon>
        <taxon>Acetobacteraceae</taxon>
        <taxon>Sabulicella</taxon>
    </lineage>
</organism>
<dbReference type="EMBL" id="JAPFQI010000001">
    <property type="protein sequence ID" value="MCW8084001.1"/>
    <property type="molecule type" value="Genomic_DNA"/>
</dbReference>
<keyword evidence="2" id="KW-0560">Oxidoreductase</keyword>
<dbReference type="Gene3D" id="3.40.50.720">
    <property type="entry name" value="NAD(P)-binding Rossmann-like Domain"/>
    <property type="match status" value="1"/>
</dbReference>
<keyword evidence="5" id="KW-0472">Membrane</keyword>
<dbReference type="Pfam" id="PF00106">
    <property type="entry name" value="adh_short"/>
    <property type="match status" value="1"/>
</dbReference>
<dbReference type="InterPro" id="IPR020904">
    <property type="entry name" value="Sc_DH/Rdtase_CS"/>
</dbReference>
<protein>
    <submittedName>
        <fullName evidence="7">SDR family oxidoreductase</fullName>
    </submittedName>
</protein>
<reference evidence="7 8" key="1">
    <citation type="submission" date="2022-10" db="EMBL/GenBank/DDBJ databases">
        <title>Roseococcus glaciei nov., sp. nov., isolated from glacier.</title>
        <authorList>
            <person name="Liu Q."/>
            <person name="Xin Y.-H."/>
        </authorList>
    </citation>
    <scope>NUCLEOTIDE SEQUENCE [LARGE SCALE GENOMIC DNA]</scope>
    <source>
        <strain evidence="7 8">MDT2-1-1</strain>
    </source>
</reference>
<dbReference type="InterPro" id="IPR057326">
    <property type="entry name" value="KR_dom"/>
</dbReference>
<name>A0ABT3NPA4_9PROT</name>
<dbReference type="SUPFAM" id="SSF51735">
    <property type="entry name" value="NAD(P)-binding Rossmann-fold domains"/>
    <property type="match status" value="1"/>
</dbReference>
<keyword evidence="5" id="KW-0812">Transmembrane</keyword>
<evidence type="ECO:0000259" key="6">
    <source>
        <dbReference type="SMART" id="SM00822"/>
    </source>
</evidence>
<dbReference type="PRINTS" id="PR00080">
    <property type="entry name" value="SDRFAMILY"/>
</dbReference>
<proteinExistence type="inferred from homology"/>
<dbReference type="PROSITE" id="PS00061">
    <property type="entry name" value="ADH_SHORT"/>
    <property type="match status" value="1"/>
</dbReference>
<evidence type="ECO:0000256" key="1">
    <source>
        <dbReference type="ARBA" id="ARBA00006484"/>
    </source>
</evidence>
<evidence type="ECO:0000256" key="2">
    <source>
        <dbReference type="ARBA" id="ARBA00023002"/>
    </source>
</evidence>
<evidence type="ECO:0000313" key="7">
    <source>
        <dbReference type="EMBL" id="MCW8084001.1"/>
    </source>
</evidence>
<feature type="domain" description="Ketoreductase" evidence="6">
    <location>
        <begin position="10"/>
        <end position="152"/>
    </location>
</feature>
<evidence type="ECO:0000256" key="4">
    <source>
        <dbReference type="SAM" id="MobiDB-lite"/>
    </source>
</evidence>
<feature type="region of interest" description="Disordered" evidence="4">
    <location>
        <begin position="277"/>
        <end position="296"/>
    </location>
</feature>
<dbReference type="Proteomes" id="UP001526430">
    <property type="component" value="Unassembled WGS sequence"/>
</dbReference>
<accession>A0ABT3NPA4</accession>
<dbReference type="InterPro" id="IPR036291">
    <property type="entry name" value="NAD(P)-bd_dom_sf"/>
</dbReference>
<gene>
    <name evidence="7" type="ORF">OF850_00010</name>
</gene>
<evidence type="ECO:0000256" key="3">
    <source>
        <dbReference type="RuleBase" id="RU000363"/>
    </source>
</evidence>
<evidence type="ECO:0000256" key="5">
    <source>
        <dbReference type="SAM" id="Phobius"/>
    </source>
</evidence>
<dbReference type="PANTHER" id="PTHR44196">
    <property type="entry name" value="DEHYDROGENASE/REDUCTASE SDR FAMILY MEMBER 7B"/>
    <property type="match status" value="1"/>
</dbReference>
<dbReference type="InterPro" id="IPR002347">
    <property type="entry name" value="SDR_fam"/>
</dbReference>
<feature type="transmembrane region" description="Helical" evidence="5">
    <location>
        <begin position="308"/>
        <end position="326"/>
    </location>
</feature>
<evidence type="ECO:0000313" key="8">
    <source>
        <dbReference type="Proteomes" id="UP001526430"/>
    </source>
</evidence>
<dbReference type="PANTHER" id="PTHR44196:SF1">
    <property type="entry name" value="DEHYDROGENASE_REDUCTASE SDR FAMILY MEMBER 7B"/>
    <property type="match status" value="1"/>
</dbReference>
<dbReference type="NCBIfam" id="NF004792">
    <property type="entry name" value="PRK06139.1"/>
    <property type="match status" value="1"/>
</dbReference>
<keyword evidence="5" id="KW-1133">Transmembrane helix</keyword>
<dbReference type="RefSeq" id="WP_301587596.1">
    <property type="nucleotide sequence ID" value="NZ_JAPFQI010000001.1"/>
</dbReference>